<dbReference type="STRING" id="988821.SAMN05421867_11217"/>
<dbReference type="EMBL" id="FOKA01000012">
    <property type="protein sequence ID" value="SFB27220.1"/>
    <property type="molecule type" value="Genomic_DNA"/>
</dbReference>
<feature type="domain" description="Transthyretin/hydroxyisourate hydrolase" evidence="9">
    <location>
        <begin position="9"/>
        <end position="125"/>
    </location>
</feature>
<dbReference type="PANTHER" id="PTHR10395">
    <property type="entry name" value="URICASE AND TRANSTHYRETIN-RELATED"/>
    <property type="match status" value="1"/>
</dbReference>
<proteinExistence type="inferred from homology"/>
<accession>A0A1I0ZS04</accession>
<dbReference type="PANTHER" id="PTHR10395:SF7">
    <property type="entry name" value="5-HYDROXYISOURATE HYDROLASE"/>
    <property type="match status" value="1"/>
</dbReference>
<dbReference type="AlphaFoldDB" id="A0A1I0ZS04"/>
<dbReference type="GO" id="GO:0033971">
    <property type="term" value="F:hydroxyisourate hydrolase activity"/>
    <property type="evidence" value="ECO:0007669"/>
    <property type="project" value="UniProtKB-EC"/>
</dbReference>
<reference evidence="10 11" key="1">
    <citation type="submission" date="2016-10" db="EMBL/GenBank/DDBJ databases">
        <authorList>
            <person name="de Groot N.N."/>
        </authorList>
    </citation>
    <scope>NUCLEOTIDE SEQUENCE [LARGE SCALE GENOMIC DNA]</scope>
    <source>
        <strain evidence="10 11">CGMCC 4.6945</strain>
    </source>
</reference>
<dbReference type="Proteomes" id="UP000199012">
    <property type="component" value="Unassembled WGS sequence"/>
</dbReference>
<sequence length="126" mass="12979">MTGTVRSHVTTHVLDGSRGRPAVGVTVRLTAPDGTVVATAVTDADGRVGELGPPALAPGTWSLTFETGAYYAALAVDTFYPAVTVAFTVPATEEVPALDAPGPARTAHLHVPLLLSPYAYSTYRGS</sequence>
<keyword evidence="5 8" id="KW-0659">Purine metabolism</keyword>
<feature type="binding site" evidence="7">
    <location>
        <position position="123"/>
    </location>
    <ligand>
        <name>substrate</name>
    </ligand>
</feature>
<evidence type="ECO:0000256" key="6">
    <source>
        <dbReference type="ARBA" id="ARBA00022801"/>
    </source>
</evidence>
<evidence type="ECO:0000256" key="7">
    <source>
        <dbReference type="PIRSR" id="PIRSR600895-51"/>
    </source>
</evidence>
<dbReference type="Gene3D" id="2.60.40.180">
    <property type="entry name" value="Transthyretin/hydroxyisourate hydrolase domain"/>
    <property type="match status" value="1"/>
</dbReference>
<dbReference type="EC" id="3.5.2.17" evidence="8"/>
<dbReference type="RefSeq" id="WP_239078791.1">
    <property type="nucleotide sequence ID" value="NZ_BONM01000009.1"/>
</dbReference>
<dbReference type="InterPro" id="IPR000895">
    <property type="entry name" value="Transthyretin/HIU_hydrolase"/>
</dbReference>
<gene>
    <name evidence="10" type="ORF">SAMN05421867_11217</name>
</gene>
<dbReference type="CDD" id="cd05822">
    <property type="entry name" value="TLP_HIUase"/>
    <property type="match status" value="1"/>
</dbReference>
<evidence type="ECO:0000256" key="4">
    <source>
        <dbReference type="ARBA" id="ARBA00011881"/>
    </source>
</evidence>
<dbReference type="Pfam" id="PF00576">
    <property type="entry name" value="Transthyretin"/>
    <property type="match status" value="1"/>
</dbReference>
<name>A0A1I0ZS04_9CELL</name>
<evidence type="ECO:0000256" key="2">
    <source>
        <dbReference type="ARBA" id="ARBA00002704"/>
    </source>
</evidence>
<dbReference type="InterPro" id="IPR036817">
    <property type="entry name" value="Transthyretin/HIU_hydrolase_sf"/>
</dbReference>
<comment type="function">
    <text evidence="2">Catalyzes the hydrolysis of 5-hydroxyisourate (HIU) to 2-oxo-4-hydroxy-4-carboxy-5-ureidoimidazoline (OHCU).</text>
</comment>
<dbReference type="InterPro" id="IPR014306">
    <property type="entry name" value="Hydroxyisourate_hydrolase"/>
</dbReference>
<dbReference type="InterPro" id="IPR023416">
    <property type="entry name" value="Transthyretin/HIU_hydrolase_d"/>
</dbReference>
<keyword evidence="6 8" id="KW-0378">Hydrolase</keyword>
<dbReference type="PROSITE" id="PS00768">
    <property type="entry name" value="TRANSTHYRETIN_1"/>
    <property type="match status" value="1"/>
</dbReference>
<evidence type="ECO:0000256" key="5">
    <source>
        <dbReference type="ARBA" id="ARBA00022631"/>
    </source>
</evidence>
<evidence type="ECO:0000256" key="1">
    <source>
        <dbReference type="ARBA" id="ARBA00001043"/>
    </source>
</evidence>
<dbReference type="PRINTS" id="PR00189">
    <property type="entry name" value="TRNSTHYRETIN"/>
</dbReference>
<evidence type="ECO:0000313" key="11">
    <source>
        <dbReference type="Proteomes" id="UP000199012"/>
    </source>
</evidence>
<evidence type="ECO:0000313" key="10">
    <source>
        <dbReference type="EMBL" id="SFB27220.1"/>
    </source>
</evidence>
<organism evidence="10 11">
    <name type="scientific">Cellulomonas marina</name>
    <dbReference type="NCBI Taxonomy" id="988821"/>
    <lineage>
        <taxon>Bacteria</taxon>
        <taxon>Bacillati</taxon>
        <taxon>Actinomycetota</taxon>
        <taxon>Actinomycetes</taxon>
        <taxon>Micrococcales</taxon>
        <taxon>Cellulomonadaceae</taxon>
        <taxon>Cellulomonas</taxon>
    </lineage>
</organism>
<dbReference type="InterPro" id="IPR023418">
    <property type="entry name" value="Thyroxine_BS"/>
</dbReference>
<feature type="binding site" evidence="7">
    <location>
        <position position="47"/>
    </location>
    <ligand>
        <name>substrate</name>
    </ligand>
</feature>
<dbReference type="NCBIfam" id="TIGR02962">
    <property type="entry name" value="hdxy_isourate"/>
    <property type="match status" value="1"/>
</dbReference>
<comment type="similarity">
    <text evidence="3 8">Belongs to the transthyretin family. 5-hydroxyisourate hydrolase subfamily.</text>
</comment>
<dbReference type="SUPFAM" id="SSF49472">
    <property type="entry name" value="Transthyretin (synonym: prealbumin)"/>
    <property type="match status" value="1"/>
</dbReference>
<evidence type="ECO:0000259" key="9">
    <source>
        <dbReference type="Pfam" id="PF00576"/>
    </source>
</evidence>
<comment type="subunit">
    <text evidence="4 8">Homotetramer.</text>
</comment>
<feature type="binding site" evidence="7">
    <location>
        <position position="12"/>
    </location>
    <ligand>
        <name>substrate</name>
    </ligand>
</feature>
<comment type="catalytic activity">
    <reaction evidence="1 8">
        <text>5-hydroxyisourate + H2O = 5-hydroxy-2-oxo-4-ureido-2,5-dihydro-1H-imidazole-5-carboxylate + H(+)</text>
        <dbReference type="Rhea" id="RHEA:23736"/>
        <dbReference type="ChEBI" id="CHEBI:15377"/>
        <dbReference type="ChEBI" id="CHEBI:15378"/>
        <dbReference type="ChEBI" id="CHEBI:18072"/>
        <dbReference type="ChEBI" id="CHEBI:58639"/>
        <dbReference type="EC" id="3.5.2.17"/>
    </reaction>
</comment>
<dbReference type="GO" id="GO:0006144">
    <property type="term" value="P:purine nucleobase metabolic process"/>
    <property type="evidence" value="ECO:0007669"/>
    <property type="project" value="UniProtKB-KW"/>
</dbReference>
<keyword evidence="11" id="KW-1185">Reference proteome</keyword>
<evidence type="ECO:0000256" key="3">
    <source>
        <dbReference type="ARBA" id="ARBA00009850"/>
    </source>
</evidence>
<protein>
    <recommendedName>
        <fullName evidence="8">5-hydroxyisourate hydrolase</fullName>
        <shortName evidence="8">HIU hydrolase</shortName>
        <shortName evidence="8">HIUHase</shortName>
        <ecNumber evidence="8">3.5.2.17</ecNumber>
    </recommendedName>
</protein>
<evidence type="ECO:0000256" key="8">
    <source>
        <dbReference type="RuleBase" id="RU361270"/>
    </source>
</evidence>